<reference evidence="1 2" key="1">
    <citation type="journal article" date="2021" name="Hortic Res">
        <title>Chromosome-scale assembly of the Dendrobium chrysotoxum genome enhances the understanding of orchid evolution.</title>
        <authorList>
            <person name="Zhang Y."/>
            <person name="Zhang G.Q."/>
            <person name="Zhang D."/>
            <person name="Liu X.D."/>
            <person name="Xu X.Y."/>
            <person name="Sun W.H."/>
            <person name="Yu X."/>
            <person name="Zhu X."/>
            <person name="Wang Z.W."/>
            <person name="Zhao X."/>
            <person name="Zhong W.Y."/>
            <person name="Chen H."/>
            <person name="Yin W.L."/>
            <person name="Huang T."/>
            <person name="Niu S.C."/>
            <person name="Liu Z.J."/>
        </authorList>
    </citation>
    <scope>NUCLEOTIDE SEQUENCE [LARGE SCALE GENOMIC DNA]</scope>
    <source>
        <strain evidence="1">Lindl</strain>
    </source>
</reference>
<keyword evidence="2" id="KW-1185">Reference proteome</keyword>
<name>A0AAV7G9H9_DENCH</name>
<proteinExistence type="predicted"/>
<comment type="caution">
    <text evidence="1">The sequence shown here is derived from an EMBL/GenBank/DDBJ whole genome shotgun (WGS) entry which is preliminary data.</text>
</comment>
<organism evidence="1 2">
    <name type="scientific">Dendrobium chrysotoxum</name>
    <name type="common">Orchid</name>
    <dbReference type="NCBI Taxonomy" id="161865"/>
    <lineage>
        <taxon>Eukaryota</taxon>
        <taxon>Viridiplantae</taxon>
        <taxon>Streptophyta</taxon>
        <taxon>Embryophyta</taxon>
        <taxon>Tracheophyta</taxon>
        <taxon>Spermatophyta</taxon>
        <taxon>Magnoliopsida</taxon>
        <taxon>Liliopsida</taxon>
        <taxon>Asparagales</taxon>
        <taxon>Orchidaceae</taxon>
        <taxon>Epidendroideae</taxon>
        <taxon>Malaxideae</taxon>
        <taxon>Dendrobiinae</taxon>
        <taxon>Dendrobium</taxon>
    </lineage>
</organism>
<evidence type="ECO:0000313" key="2">
    <source>
        <dbReference type="Proteomes" id="UP000775213"/>
    </source>
</evidence>
<evidence type="ECO:0000313" key="1">
    <source>
        <dbReference type="EMBL" id="KAH0458355.1"/>
    </source>
</evidence>
<accession>A0AAV7G9H9</accession>
<sequence length="130" mass="14551">MKHMILLIKTYASGRSKHLKMCQPRKIASIVGCTFVNICKLLSNFNLSYGLTLQTGNIKCLNLWQNLVPQGLNLEACLPRDLSKAHQGHRRSKGVAIPEQPCDPSHSFSLTLNRTFSIRSNPKFLKSSSL</sequence>
<dbReference type="Proteomes" id="UP000775213">
    <property type="component" value="Unassembled WGS sequence"/>
</dbReference>
<gene>
    <name evidence="1" type="ORF">IEQ34_013670</name>
</gene>
<dbReference type="AlphaFoldDB" id="A0AAV7G9H9"/>
<protein>
    <submittedName>
        <fullName evidence="1">Uncharacterized protein</fullName>
    </submittedName>
</protein>
<dbReference type="EMBL" id="JAGFBR010000012">
    <property type="protein sequence ID" value="KAH0458355.1"/>
    <property type="molecule type" value="Genomic_DNA"/>
</dbReference>